<dbReference type="EMBL" id="LGCK01000006">
    <property type="protein sequence ID" value="KPL73414.1"/>
    <property type="molecule type" value="Genomic_DNA"/>
</dbReference>
<comment type="caution">
    <text evidence="6">The sequence shown here is derived from an EMBL/GenBank/DDBJ whole genome shotgun (WGS) entry which is preliminary data.</text>
</comment>
<dbReference type="InterPro" id="IPR007318">
    <property type="entry name" value="Phopholipid_MeTrfase"/>
</dbReference>
<proteinExistence type="predicted"/>
<feature type="transmembrane region" description="Helical" evidence="5">
    <location>
        <begin position="56"/>
        <end position="75"/>
    </location>
</feature>
<evidence type="ECO:0000256" key="5">
    <source>
        <dbReference type="SAM" id="Phobius"/>
    </source>
</evidence>
<keyword evidence="2 5" id="KW-0812">Transmembrane</keyword>
<evidence type="ECO:0000256" key="3">
    <source>
        <dbReference type="ARBA" id="ARBA00022989"/>
    </source>
</evidence>
<evidence type="ECO:0000313" key="6">
    <source>
        <dbReference type="EMBL" id="KPL73414.1"/>
    </source>
</evidence>
<comment type="subcellular location">
    <subcellularLocation>
        <location evidence="1">Endomembrane system</location>
        <topology evidence="1">Multi-pass membrane protein</topology>
    </subcellularLocation>
</comment>
<keyword evidence="4 5" id="KW-0472">Membrane</keyword>
<dbReference type="RefSeq" id="WP_062421838.1">
    <property type="nucleotide sequence ID" value="NZ_BBYA01000009.1"/>
</dbReference>
<dbReference type="Pfam" id="PF04191">
    <property type="entry name" value="PEMT"/>
    <property type="match status" value="1"/>
</dbReference>
<dbReference type="PANTHER" id="PTHR43847:SF1">
    <property type="entry name" value="BLL3993 PROTEIN"/>
    <property type="match status" value="1"/>
</dbReference>
<evidence type="ECO:0000313" key="7">
    <source>
        <dbReference type="Proteomes" id="UP000050430"/>
    </source>
</evidence>
<evidence type="ECO:0008006" key="8">
    <source>
        <dbReference type="Google" id="ProtNLM"/>
    </source>
</evidence>
<dbReference type="GO" id="GO:0012505">
    <property type="term" value="C:endomembrane system"/>
    <property type="evidence" value="ECO:0007669"/>
    <property type="project" value="UniProtKB-SubCell"/>
</dbReference>
<dbReference type="Gene3D" id="1.20.120.1630">
    <property type="match status" value="1"/>
</dbReference>
<dbReference type="PANTHER" id="PTHR43847">
    <property type="entry name" value="BLL3993 PROTEIN"/>
    <property type="match status" value="1"/>
</dbReference>
<keyword evidence="7" id="KW-1185">Reference proteome</keyword>
<evidence type="ECO:0000256" key="4">
    <source>
        <dbReference type="ARBA" id="ARBA00023136"/>
    </source>
</evidence>
<organism evidence="6 7">
    <name type="scientific">Leptolinea tardivitalis</name>
    <dbReference type="NCBI Taxonomy" id="229920"/>
    <lineage>
        <taxon>Bacteria</taxon>
        <taxon>Bacillati</taxon>
        <taxon>Chloroflexota</taxon>
        <taxon>Anaerolineae</taxon>
        <taxon>Anaerolineales</taxon>
        <taxon>Anaerolineaceae</taxon>
        <taxon>Leptolinea</taxon>
    </lineage>
</organism>
<dbReference type="AlphaFoldDB" id="A0A0P6XE18"/>
<dbReference type="STRING" id="229920.ADM99_04240"/>
<dbReference type="Proteomes" id="UP000050430">
    <property type="component" value="Unassembled WGS sequence"/>
</dbReference>
<dbReference type="InterPro" id="IPR052527">
    <property type="entry name" value="Metal_cation-efflux_comp"/>
</dbReference>
<name>A0A0P6XE18_9CHLR</name>
<sequence length="186" mass="20702">MKTFTRLTRREYPLAVRLVVTLAAGMVFALLIPYLLFGYAPRLDALWSFQRISLGTVGYIVGGLIVLSGFLFALWPISDQLFAARGTPIPVVATKVLLVRGPFRLCRNPMGFGAIMAYLGVAILTGSISALLCVLFFAGLFVTYVKLFEEHELEARFGEAYTAYKASTPFLIPDFTRLKRPEKHDN</sequence>
<reference evidence="6 7" key="1">
    <citation type="submission" date="2015-07" db="EMBL/GenBank/DDBJ databases">
        <title>Genome sequence of Leptolinea tardivitalis DSM 16556.</title>
        <authorList>
            <person name="Hemp J."/>
            <person name="Ward L.M."/>
            <person name="Pace L.A."/>
            <person name="Fischer W.W."/>
        </authorList>
    </citation>
    <scope>NUCLEOTIDE SEQUENCE [LARGE SCALE GENOMIC DNA]</scope>
    <source>
        <strain evidence="6 7">YMTK-2</strain>
    </source>
</reference>
<keyword evidence="3 5" id="KW-1133">Transmembrane helix</keyword>
<evidence type="ECO:0000256" key="2">
    <source>
        <dbReference type="ARBA" id="ARBA00022692"/>
    </source>
</evidence>
<protein>
    <recommendedName>
        <fullName evidence="8">Isoprenylcysteine carboxylmethyltransferase family protein</fullName>
    </recommendedName>
</protein>
<dbReference type="OrthoDB" id="272002at2"/>
<evidence type="ECO:0000256" key="1">
    <source>
        <dbReference type="ARBA" id="ARBA00004127"/>
    </source>
</evidence>
<feature type="transmembrane region" description="Helical" evidence="5">
    <location>
        <begin position="115"/>
        <end position="142"/>
    </location>
</feature>
<feature type="transmembrane region" description="Helical" evidence="5">
    <location>
        <begin position="12"/>
        <end position="36"/>
    </location>
</feature>
<gene>
    <name evidence="6" type="ORF">ADM99_04240</name>
</gene>
<accession>A0A0P6XE18</accession>